<evidence type="ECO:0000313" key="1">
    <source>
        <dbReference type="EMBL" id="CAE2205523.1"/>
    </source>
</evidence>
<reference evidence="1" key="1">
    <citation type="submission" date="2021-01" db="EMBL/GenBank/DDBJ databases">
        <authorList>
            <person name="Corre E."/>
            <person name="Pelletier E."/>
            <person name="Niang G."/>
            <person name="Scheremetjew M."/>
            <person name="Finn R."/>
            <person name="Kale V."/>
            <person name="Holt S."/>
            <person name="Cochrane G."/>
            <person name="Meng A."/>
            <person name="Brown T."/>
            <person name="Cohen L."/>
        </authorList>
    </citation>
    <scope>NUCLEOTIDE SEQUENCE</scope>
    <source>
        <strain evidence="1">Isolate 1302-5</strain>
    </source>
</reference>
<dbReference type="EMBL" id="HBKQ01003596">
    <property type="protein sequence ID" value="CAE2205523.1"/>
    <property type="molecule type" value="Transcribed_RNA"/>
</dbReference>
<dbReference type="AlphaFoldDB" id="A0A7S4HPM7"/>
<accession>A0A7S4HPM7</accession>
<sequence>MSRLRLHVRSPVVRRTAETNAPPVACFRDDSKQQSDVGCFWRVQCLRVGNAKRLVILSSMWIEKVGMRYRQDSVEALQWETRVCASKKVKLRMQRIHNVGYLYPEP</sequence>
<name>A0A7S4HPM7_9STRA</name>
<organism evidence="1">
    <name type="scientific">Odontella aurita</name>
    <dbReference type="NCBI Taxonomy" id="265563"/>
    <lineage>
        <taxon>Eukaryota</taxon>
        <taxon>Sar</taxon>
        <taxon>Stramenopiles</taxon>
        <taxon>Ochrophyta</taxon>
        <taxon>Bacillariophyta</taxon>
        <taxon>Mediophyceae</taxon>
        <taxon>Biddulphiophycidae</taxon>
        <taxon>Eupodiscales</taxon>
        <taxon>Odontellaceae</taxon>
        <taxon>Odontella</taxon>
    </lineage>
</organism>
<protein>
    <submittedName>
        <fullName evidence="1">Uncharacterized protein</fullName>
    </submittedName>
</protein>
<proteinExistence type="predicted"/>
<gene>
    <name evidence="1" type="ORF">OAUR00152_LOCUS2482</name>
</gene>